<dbReference type="InterPro" id="IPR011050">
    <property type="entry name" value="Pectin_lyase_fold/virulence"/>
</dbReference>
<sequence>MKANIANGFNRTVLDQLLVKAEDAAVKVVKDKKNGSRDFDMVTAALDSIPSENMQRVVVWIGGGEYFEKITINRTKNFVTFYGKPTDAPKIVLNGTAAAFGS</sequence>
<dbReference type="EC" id="3.1.1.11" evidence="3"/>
<dbReference type="GeneID" id="111304150"/>
<comment type="pathway">
    <text evidence="1">Glycan metabolism; pectin degradation; 2-dehydro-3-deoxy-D-gluconate from pectin: step 1/5.</text>
</comment>
<dbReference type="GO" id="GO:0030599">
    <property type="term" value="F:pectinesterase activity"/>
    <property type="evidence" value="ECO:0007669"/>
    <property type="project" value="UniProtKB-EC"/>
</dbReference>
<dbReference type="RefSeq" id="XP_022756403.1">
    <property type="nucleotide sequence ID" value="XM_022900668.1"/>
</dbReference>
<reference evidence="8" key="1">
    <citation type="submission" date="2025-08" db="UniProtKB">
        <authorList>
            <consortium name="RefSeq"/>
        </authorList>
    </citation>
    <scope>IDENTIFICATION</scope>
    <source>
        <tissue evidence="8">Fruit stalk</tissue>
    </source>
</reference>
<dbReference type="AlphaFoldDB" id="A0A6P5ZUB0"/>
<dbReference type="UniPathway" id="UPA00545">
    <property type="reaction ID" value="UER00823"/>
</dbReference>
<dbReference type="Proteomes" id="UP000515121">
    <property type="component" value="Unplaced"/>
</dbReference>
<evidence type="ECO:0000259" key="6">
    <source>
        <dbReference type="Pfam" id="PF01095"/>
    </source>
</evidence>
<dbReference type="GO" id="GO:0042545">
    <property type="term" value="P:cell wall modification"/>
    <property type="evidence" value="ECO:0007669"/>
    <property type="project" value="InterPro"/>
</dbReference>
<dbReference type="KEGG" id="dzi:111304150"/>
<dbReference type="Gene3D" id="2.160.20.10">
    <property type="entry name" value="Single-stranded right-handed beta-helix, Pectin lyase-like"/>
    <property type="match status" value="1"/>
</dbReference>
<evidence type="ECO:0000313" key="7">
    <source>
        <dbReference type="Proteomes" id="UP000515121"/>
    </source>
</evidence>
<dbReference type="GO" id="GO:0045490">
    <property type="term" value="P:pectin catabolic process"/>
    <property type="evidence" value="ECO:0007669"/>
    <property type="project" value="UniProtKB-UniPathway"/>
</dbReference>
<dbReference type="PANTHER" id="PTHR31321">
    <property type="entry name" value="ACYL-COA THIOESTER HYDROLASE YBHC-RELATED"/>
    <property type="match status" value="1"/>
</dbReference>
<accession>A0A6P5ZUB0</accession>
<organism evidence="7 8">
    <name type="scientific">Durio zibethinus</name>
    <name type="common">Durian</name>
    <dbReference type="NCBI Taxonomy" id="66656"/>
    <lineage>
        <taxon>Eukaryota</taxon>
        <taxon>Viridiplantae</taxon>
        <taxon>Streptophyta</taxon>
        <taxon>Embryophyta</taxon>
        <taxon>Tracheophyta</taxon>
        <taxon>Spermatophyta</taxon>
        <taxon>Magnoliopsida</taxon>
        <taxon>eudicotyledons</taxon>
        <taxon>Gunneridae</taxon>
        <taxon>Pentapetalae</taxon>
        <taxon>rosids</taxon>
        <taxon>malvids</taxon>
        <taxon>Malvales</taxon>
        <taxon>Malvaceae</taxon>
        <taxon>Helicteroideae</taxon>
        <taxon>Durio</taxon>
    </lineage>
</organism>
<dbReference type="Pfam" id="PF01095">
    <property type="entry name" value="Pectinesterase"/>
    <property type="match status" value="1"/>
</dbReference>
<dbReference type="SUPFAM" id="SSF51126">
    <property type="entry name" value="Pectin lyase-like"/>
    <property type="match status" value="1"/>
</dbReference>
<gene>
    <name evidence="8" type="primary">LOC111304150</name>
</gene>
<keyword evidence="7" id="KW-1185">Reference proteome</keyword>
<dbReference type="PANTHER" id="PTHR31321:SF126">
    <property type="entry name" value="PECTINESTERASE"/>
    <property type="match status" value="1"/>
</dbReference>
<evidence type="ECO:0000256" key="1">
    <source>
        <dbReference type="ARBA" id="ARBA00005184"/>
    </source>
</evidence>
<keyword evidence="4" id="KW-0378">Hydrolase</keyword>
<keyword evidence="5" id="KW-0063">Aspartyl esterase</keyword>
<evidence type="ECO:0000256" key="2">
    <source>
        <dbReference type="ARBA" id="ARBA00008891"/>
    </source>
</evidence>
<dbReference type="InterPro" id="IPR012334">
    <property type="entry name" value="Pectin_lyas_fold"/>
</dbReference>
<evidence type="ECO:0000256" key="5">
    <source>
        <dbReference type="ARBA" id="ARBA00023085"/>
    </source>
</evidence>
<protein>
    <recommendedName>
        <fullName evidence="3">pectinesterase</fullName>
        <ecNumber evidence="3">3.1.1.11</ecNumber>
    </recommendedName>
</protein>
<dbReference type="OrthoDB" id="2019149at2759"/>
<name>A0A6P5ZUB0_DURZI</name>
<comment type="similarity">
    <text evidence="2">Belongs to the pectinesterase family.</text>
</comment>
<feature type="domain" description="Pectinesterase catalytic" evidence="6">
    <location>
        <begin position="33"/>
        <end position="91"/>
    </location>
</feature>
<evidence type="ECO:0000313" key="8">
    <source>
        <dbReference type="RefSeq" id="XP_022756403.1"/>
    </source>
</evidence>
<evidence type="ECO:0000256" key="3">
    <source>
        <dbReference type="ARBA" id="ARBA00013229"/>
    </source>
</evidence>
<dbReference type="InterPro" id="IPR000070">
    <property type="entry name" value="Pectinesterase_cat"/>
</dbReference>
<evidence type="ECO:0000256" key="4">
    <source>
        <dbReference type="ARBA" id="ARBA00022801"/>
    </source>
</evidence>
<proteinExistence type="inferred from homology"/>